<feature type="domain" description="Fe2OG dioxygenase" evidence="6">
    <location>
        <begin position="199"/>
        <end position="301"/>
    </location>
</feature>
<keyword evidence="8" id="KW-1185">Reference proteome</keyword>
<dbReference type="SUPFAM" id="SSF51197">
    <property type="entry name" value="Clavaminate synthase-like"/>
    <property type="match status" value="1"/>
</dbReference>
<dbReference type="EMBL" id="JACHFJ010000009">
    <property type="protein sequence ID" value="MBB5373768.1"/>
    <property type="molecule type" value="Genomic_DNA"/>
</dbReference>
<keyword evidence="2 5" id="KW-0479">Metal-binding</keyword>
<sequence length="346" mass="38681">MLGETSIRAMPDTIQLAPSLRTAQMPLTQIPIIDVSPLRGAPGKAEMVEQISRACREIGFFYAVNHGVKEEMIARVYAEAKRFFALPEAEKEKVAIEHSSCHRGWFRMGGENLAPAKQAQGDLKEGYKVGRDLPLDHPRVLAGVPLHGPNQWPDFLPGWREVMQGYYDEMVELGRKMIGAFALALGLDEDFFAPWLGITMTTLGPLHYPPQKGRVTEAQLGAGAHTDYGCLTLLHQDMSGGLQVRRRDGVWIDAPPVPGSFVVNIGDMMERWTNGVFQSNQHRVINLSGRERYSLPFFFDPDFYAPVECLPTCLRPGETPKYKPTTAGQHLLDMINASFCYHREKA</sequence>
<dbReference type="PRINTS" id="PR00682">
    <property type="entry name" value="IPNSYNTHASE"/>
</dbReference>
<evidence type="ECO:0000256" key="1">
    <source>
        <dbReference type="ARBA" id="ARBA00008056"/>
    </source>
</evidence>
<dbReference type="PANTHER" id="PTHR10209">
    <property type="entry name" value="OXIDOREDUCTASE, 2OG-FE II OXYGENASE FAMILY PROTEIN"/>
    <property type="match status" value="1"/>
</dbReference>
<evidence type="ECO:0000256" key="2">
    <source>
        <dbReference type="ARBA" id="ARBA00022723"/>
    </source>
</evidence>
<dbReference type="PROSITE" id="PS51471">
    <property type="entry name" value="FE2OG_OXY"/>
    <property type="match status" value="1"/>
</dbReference>
<comment type="similarity">
    <text evidence="1 5">Belongs to the iron/ascorbate-dependent oxidoreductase family.</text>
</comment>
<organism evidence="7 8">
    <name type="scientific">Acidocella aromatica</name>
    <dbReference type="NCBI Taxonomy" id="1303579"/>
    <lineage>
        <taxon>Bacteria</taxon>
        <taxon>Pseudomonadati</taxon>
        <taxon>Pseudomonadota</taxon>
        <taxon>Alphaproteobacteria</taxon>
        <taxon>Acetobacterales</taxon>
        <taxon>Acidocellaceae</taxon>
        <taxon>Acidocella</taxon>
    </lineage>
</organism>
<dbReference type="Pfam" id="PF03171">
    <property type="entry name" value="2OG-FeII_Oxy"/>
    <property type="match status" value="1"/>
</dbReference>
<evidence type="ECO:0000313" key="7">
    <source>
        <dbReference type="EMBL" id="MBB5373768.1"/>
    </source>
</evidence>
<gene>
    <name evidence="7" type="ORF">HNP71_002033</name>
</gene>
<dbReference type="Proteomes" id="UP000553706">
    <property type="component" value="Unassembled WGS sequence"/>
</dbReference>
<accession>A0A840VD12</accession>
<dbReference type="AlphaFoldDB" id="A0A840VD12"/>
<dbReference type="InterPro" id="IPR005123">
    <property type="entry name" value="Oxoglu/Fe-dep_dioxygenase_dom"/>
</dbReference>
<dbReference type="GO" id="GO:0051213">
    <property type="term" value="F:dioxygenase activity"/>
    <property type="evidence" value="ECO:0007669"/>
    <property type="project" value="UniProtKB-KW"/>
</dbReference>
<evidence type="ECO:0000256" key="3">
    <source>
        <dbReference type="ARBA" id="ARBA00023002"/>
    </source>
</evidence>
<proteinExistence type="inferred from homology"/>
<dbReference type="InterPro" id="IPR044861">
    <property type="entry name" value="IPNS-like_FE2OG_OXY"/>
</dbReference>
<keyword evidence="4 5" id="KW-0408">Iron</keyword>
<keyword evidence="3 5" id="KW-0560">Oxidoreductase</keyword>
<comment type="caution">
    <text evidence="7">The sequence shown here is derived from an EMBL/GenBank/DDBJ whole genome shotgun (WGS) entry which is preliminary data.</text>
</comment>
<dbReference type="GO" id="GO:0046872">
    <property type="term" value="F:metal ion binding"/>
    <property type="evidence" value="ECO:0007669"/>
    <property type="project" value="UniProtKB-KW"/>
</dbReference>
<keyword evidence="7" id="KW-0223">Dioxygenase</keyword>
<dbReference type="RefSeq" id="WP_183266786.1">
    <property type="nucleotide sequence ID" value="NZ_JACHFJ010000009.1"/>
</dbReference>
<dbReference type="PANTHER" id="PTHR10209:SF867">
    <property type="entry name" value="2-OXOGLUTARATE (2OG) AND FE(II)-DEPENDENT OXYGENASE SUPERFAMILY PROTEIN"/>
    <property type="match status" value="1"/>
</dbReference>
<dbReference type="Gene3D" id="2.60.120.330">
    <property type="entry name" value="B-lactam Antibiotic, Isopenicillin N Synthase, Chain"/>
    <property type="match status" value="1"/>
</dbReference>
<evidence type="ECO:0000313" key="8">
    <source>
        <dbReference type="Proteomes" id="UP000553706"/>
    </source>
</evidence>
<evidence type="ECO:0000256" key="5">
    <source>
        <dbReference type="RuleBase" id="RU003682"/>
    </source>
</evidence>
<name>A0A840VD12_9PROT</name>
<dbReference type="InterPro" id="IPR026992">
    <property type="entry name" value="DIOX_N"/>
</dbReference>
<dbReference type="Pfam" id="PF14226">
    <property type="entry name" value="DIOX_N"/>
    <property type="match status" value="1"/>
</dbReference>
<evidence type="ECO:0000256" key="4">
    <source>
        <dbReference type="ARBA" id="ARBA00023004"/>
    </source>
</evidence>
<reference evidence="7 8" key="1">
    <citation type="submission" date="2020-08" db="EMBL/GenBank/DDBJ databases">
        <title>Genomic Encyclopedia of Type Strains, Phase IV (KMG-IV): sequencing the most valuable type-strain genomes for metagenomic binning, comparative biology and taxonomic classification.</title>
        <authorList>
            <person name="Goeker M."/>
        </authorList>
    </citation>
    <scope>NUCLEOTIDE SEQUENCE [LARGE SCALE GENOMIC DNA]</scope>
    <source>
        <strain evidence="7 8">DSM 27026</strain>
    </source>
</reference>
<protein>
    <submittedName>
        <fullName evidence="7">Isopenicillin N synthase-like dioxygenase</fullName>
    </submittedName>
</protein>
<dbReference type="InterPro" id="IPR027443">
    <property type="entry name" value="IPNS-like_sf"/>
</dbReference>
<evidence type="ECO:0000259" key="6">
    <source>
        <dbReference type="PROSITE" id="PS51471"/>
    </source>
</evidence>